<dbReference type="InterPro" id="IPR014257">
    <property type="entry name" value="Cyt_c_oxidase_su4_bacillaceae"/>
</dbReference>
<sequence length="113" mass="12887">MASNTTTGHQESEALKAYRKKQKQEEMKHQVITFSLMILLTIVSFIAVAYEEFSRDFVVPFILLLAVVQVAYQLYYFMHMKNKGHQSAMLFLFSGVFVAALTIVALMALVSWS</sequence>
<evidence type="ECO:0000256" key="5">
    <source>
        <dbReference type="ARBA" id="ARBA00022989"/>
    </source>
</evidence>
<feature type="transmembrane region" description="Helical" evidence="7">
    <location>
        <begin position="90"/>
        <end position="112"/>
    </location>
</feature>
<comment type="caution">
    <text evidence="8">The sequence shown here is derived from an EMBL/GenBank/DDBJ whole genome shotgun (WGS) entry which is preliminary data.</text>
</comment>
<organism evidence="8 9">
    <name type="scientific">Aureibacillus halotolerans</name>
    <dbReference type="NCBI Taxonomy" id="1508390"/>
    <lineage>
        <taxon>Bacteria</taxon>
        <taxon>Bacillati</taxon>
        <taxon>Bacillota</taxon>
        <taxon>Bacilli</taxon>
        <taxon>Bacillales</taxon>
        <taxon>Bacillaceae</taxon>
        <taxon>Aureibacillus</taxon>
    </lineage>
</organism>
<dbReference type="GO" id="GO:0015990">
    <property type="term" value="P:electron transport coupled proton transport"/>
    <property type="evidence" value="ECO:0007669"/>
    <property type="project" value="TreeGrafter"/>
</dbReference>
<keyword evidence="3" id="KW-1003">Cell membrane</keyword>
<dbReference type="GO" id="GO:0009319">
    <property type="term" value="C:cytochrome o ubiquinol oxidase complex"/>
    <property type="evidence" value="ECO:0007669"/>
    <property type="project" value="TreeGrafter"/>
</dbReference>
<name>A0A4R6U8Z5_9BACI</name>
<evidence type="ECO:0000256" key="4">
    <source>
        <dbReference type="ARBA" id="ARBA00022692"/>
    </source>
</evidence>
<evidence type="ECO:0000256" key="3">
    <source>
        <dbReference type="ARBA" id="ARBA00022475"/>
    </source>
</evidence>
<proteinExistence type="inferred from homology"/>
<comment type="subcellular location">
    <subcellularLocation>
        <location evidence="1">Cell membrane</location>
        <topology evidence="1">Multi-pass membrane protein</topology>
    </subcellularLocation>
</comment>
<dbReference type="GO" id="GO:0015078">
    <property type="term" value="F:proton transmembrane transporter activity"/>
    <property type="evidence" value="ECO:0007669"/>
    <property type="project" value="TreeGrafter"/>
</dbReference>
<evidence type="ECO:0000256" key="1">
    <source>
        <dbReference type="ARBA" id="ARBA00004651"/>
    </source>
</evidence>
<protein>
    <submittedName>
        <fullName evidence="8">Cytochrome c oxidase subunit 4</fullName>
    </submittedName>
</protein>
<evidence type="ECO:0000256" key="7">
    <source>
        <dbReference type="SAM" id="Phobius"/>
    </source>
</evidence>
<keyword evidence="4 7" id="KW-0812">Transmembrane</keyword>
<comment type="similarity">
    <text evidence="2">Belongs to the cytochrome c oxidase bacterial subunit 4 family.</text>
</comment>
<accession>A0A4R6U8Z5</accession>
<gene>
    <name evidence="8" type="ORF">EV213_102317</name>
</gene>
<dbReference type="PANTHER" id="PTHR36835">
    <property type="entry name" value="CYTOCHROME BO(3) UBIQUINOL OXIDASE SUBUNIT 4"/>
    <property type="match status" value="1"/>
</dbReference>
<dbReference type="EMBL" id="SNYJ01000002">
    <property type="protein sequence ID" value="TDQ42286.1"/>
    <property type="molecule type" value="Genomic_DNA"/>
</dbReference>
<evidence type="ECO:0000256" key="2">
    <source>
        <dbReference type="ARBA" id="ARBA00008079"/>
    </source>
</evidence>
<feature type="transmembrane region" description="Helical" evidence="7">
    <location>
        <begin position="57"/>
        <end position="78"/>
    </location>
</feature>
<dbReference type="AlphaFoldDB" id="A0A4R6U8Z5"/>
<dbReference type="PANTHER" id="PTHR36835:SF1">
    <property type="entry name" value="CYTOCHROME BO(3) UBIQUINOL OXIDASE SUBUNIT 4"/>
    <property type="match status" value="1"/>
</dbReference>
<feature type="transmembrane region" description="Helical" evidence="7">
    <location>
        <begin position="31"/>
        <end position="51"/>
    </location>
</feature>
<dbReference type="Pfam" id="PF03626">
    <property type="entry name" value="COX4_pro"/>
    <property type="match status" value="1"/>
</dbReference>
<dbReference type="InterPro" id="IPR005171">
    <property type="entry name" value="Cyt_c_oxidase_su4_prok"/>
</dbReference>
<dbReference type="Proteomes" id="UP000295632">
    <property type="component" value="Unassembled WGS sequence"/>
</dbReference>
<evidence type="ECO:0000313" key="8">
    <source>
        <dbReference type="EMBL" id="TDQ42286.1"/>
    </source>
</evidence>
<reference evidence="8 9" key="1">
    <citation type="submission" date="2019-03" db="EMBL/GenBank/DDBJ databases">
        <title>Genomic Encyclopedia of Type Strains, Phase IV (KMG-IV): sequencing the most valuable type-strain genomes for metagenomic binning, comparative biology and taxonomic classification.</title>
        <authorList>
            <person name="Goeker M."/>
        </authorList>
    </citation>
    <scope>NUCLEOTIDE SEQUENCE [LARGE SCALE GENOMIC DNA]</scope>
    <source>
        <strain evidence="8 9">DSM 28697</strain>
    </source>
</reference>
<dbReference type="RefSeq" id="WP_133579165.1">
    <property type="nucleotide sequence ID" value="NZ_SNYJ01000002.1"/>
</dbReference>
<keyword evidence="5 7" id="KW-1133">Transmembrane helix</keyword>
<keyword evidence="9" id="KW-1185">Reference proteome</keyword>
<evidence type="ECO:0000256" key="6">
    <source>
        <dbReference type="ARBA" id="ARBA00023136"/>
    </source>
</evidence>
<dbReference type="OrthoDB" id="2989516at2"/>
<dbReference type="GO" id="GO:0019646">
    <property type="term" value="P:aerobic electron transport chain"/>
    <property type="evidence" value="ECO:0007669"/>
    <property type="project" value="TreeGrafter"/>
</dbReference>
<dbReference type="GO" id="GO:0009486">
    <property type="term" value="F:cytochrome bo3 ubiquinol oxidase activity"/>
    <property type="evidence" value="ECO:0007669"/>
    <property type="project" value="TreeGrafter"/>
</dbReference>
<dbReference type="InterPro" id="IPR050968">
    <property type="entry name" value="Cytochrome_c_oxidase_bac_sub4"/>
</dbReference>
<keyword evidence="6 7" id="KW-0472">Membrane</keyword>
<evidence type="ECO:0000313" key="9">
    <source>
        <dbReference type="Proteomes" id="UP000295632"/>
    </source>
</evidence>
<dbReference type="NCBIfam" id="TIGR02908">
    <property type="entry name" value="CoxD_Bacillus"/>
    <property type="match status" value="1"/>
</dbReference>
<dbReference type="GO" id="GO:0005886">
    <property type="term" value="C:plasma membrane"/>
    <property type="evidence" value="ECO:0007669"/>
    <property type="project" value="UniProtKB-SubCell"/>
</dbReference>